<dbReference type="GO" id="GO:0004672">
    <property type="term" value="F:protein kinase activity"/>
    <property type="evidence" value="ECO:0007669"/>
    <property type="project" value="InterPro"/>
</dbReference>
<feature type="compositionally biased region" description="Low complexity" evidence="1">
    <location>
        <begin position="44"/>
        <end position="75"/>
    </location>
</feature>
<dbReference type="InterPro" id="IPR011009">
    <property type="entry name" value="Kinase-like_dom_sf"/>
</dbReference>
<name>A0A843WC74_COLES</name>
<dbReference type="Proteomes" id="UP000652761">
    <property type="component" value="Unassembled WGS sequence"/>
</dbReference>
<dbReference type="GO" id="GO:0005524">
    <property type="term" value="F:ATP binding"/>
    <property type="evidence" value="ECO:0007669"/>
    <property type="project" value="InterPro"/>
</dbReference>
<dbReference type="EMBL" id="NMUH01003410">
    <property type="protein sequence ID" value="MQM05426.1"/>
    <property type="molecule type" value="Genomic_DNA"/>
</dbReference>
<evidence type="ECO:0000313" key="3">
    <source>
        <dbReference type="EMBL" id="MQM05426.1"/>
    </source>
</evidence>
<dbReference type="Gene3D" id="1.10.510.10">
    <property type="entry name" value="Transferase(Phosphotransferase) domain 1"/>
    <property type="match status" value="1"/>
</dbReference>
<comment type="caution">
    <text evidence="3">The sequence shown here is derived from an EMBL/GenBank/DDBJ whole genome shotgun (WGS) entry which is preliminary data.</text>
</comment>
<feature type="domain" description="Protein kinase" evidence="2">
    <location>
        <begin position="164"/>
        <end position="418"/>
    </location>
</feature>
<dbReference type="PANTHER" id="PTHR48008:SF6">
    <property type="entry name" value="LEUCINE-RICH REPEAT RECEPTOR-LIKE PROTEIN KINASE IMK3-RELATED"/>
    <property type="match status" value="1"/>
</dbReference>
<organism evidence="3 4">
    <name type="scientific">Colocasia esculenta</name>
    <name type="common">Wild taro</name>
    <name type="synonym">Arum esculentum</name>
    <dbReference type="NCBI Taxonomy" id="4460"/>
    <lineage>
        <taxon>Eukaryota</taxon>
        <taxon>Viridiplantae</taxon>
        <taxon>Streptophyta</taxon>
        <taxon>Embryophyta</taxon>
        <taxon>Tracheophyta</taxon>
        <taxon>Spermatophyta</taxon>
        <taxon>Magnoliopsida</taxon>
        <taxon>Liliopsida</taxon>
        <taxon>Araceae</taxon>
        <taxon>Aroideae</taxon>
        <taxon>Colocasieae</taxon>
        <taxon>Colocasia</taxon>
    </lineage>
</organism>
<feature type="region of interest" description="Disordered" evidence="1">
    <location>
        <begin position="1"/>
        <end position="80"/>
    </location>
</feature>
<accession>A0A843WC74</accession>
<evidence type="ECO:0000256" key="1">
    <source>
        <dbReference type="SAM" id="MobiDB-lite"/>
    </source>
</evidence>
<dbReference type="OrthoDB" id="1890790at2759"/>
<sequence length="453" mass="49439">MAGEAESPLHGATDREADLLQGGEDGKGLDSSPRRRRQEEDARVSSSRSHSALASDASFRSSGAWSSSSSSLASDVESDDGDAAYPWTQCEYEEIPSFRWIAYPLRWWKSKKGSGLSRKNTAHAMIATRDKEPGTPGGSRAAETGARLIHLEGYRAFTLEELLSARTEVLGNYTYWTMYKSTLKDGSQVAVRRLRSMETAKDFVTQVNLLGKIRHSNLLAPRAYYYSPHPNGAKLLMFDYMPNGSLSEFLHARGNSTPIDWPTRMNIAIGAARGLRHLHTQGNMVHGNLSGGNVLLDYHVNAKVGGYGLSKLITPAAAKSNFMGIKRASGYHAPELSNLNKVNTKTDVYSLGVIMLELLTGKSPTGLDKTQWVASITKVKTTAKPGFRDTLKLALKCVDASPDVRPEMQKVLQQLEEIKSKFEKTTLSPTTKGGNKPNDAGAAAASTITTWKI</sequence>
<dbReference type="Pfam" id="PF07714">
    <property type="entry name" value="PK_Tyr_Ser-Thr"/>
    <property type="match status" value="1"/>
</dbReference>
<dbReference type="SUPFAM" id="SSF56112">
    <property type="entry name" value="Protein kinase-like (PK-like)"/>
    <property type="match status" value="1"/>
</dbReference>
<feature type="region of interest" description="Disordered" evidence="1">
    <location>
        <begin position="426"/>
        <end position="453"/>
    </location>
</feature>
<gene>
    <name evidence="3" type="ORF">Taro_038237</name>
</gene>
<dbReference type="AlphaFoldDB" id="A0A843WC74"/>
<protein>
    <recommendedName>
        <fullName evidence="2">Protein kinase domain-containing protein</fullName>
    </recommendedName>
</protein>
<dbReference type="InterPro" id="IPR000719">
    <property type="entry name" value="Prot_kinase_dom"/>
</dbReference>
<dbReference type="InterPro" id="IPR001245">
    <property type="entry name" value="Ser-Thr/Tyr_kinase_cat_dom"/>
</dbReference>
<dbReference type="InterPro" id="IPR052451">
    <property type="entry name" value="Ser/Thr_kinase-like"/>
</dbReference>
<dbReference type="PANTHER" id="PTHR48008">
    <property type="entry name" value="LEUCINE-RICH REPEAT RECEPTOR-LIKE PROTEIN KINASE IMK3-RELATED"/>
    <property type="match status" value="1"/>
</dbReference>
<dbReference type="PROSITE" id="PS50011">
    <property type="entry name" value="PROTEIN_KINASE_DOM"/>
    <property type="match status" value="1"/>
</dbReference>
<feature type="compositionally biased region" description="Basic and acidic residues" evidence="1">
    <location>
        <begin position="12"/>
        <end position="28"/>
    </location>
</feature>
<proteinExistence type="predicted"/>
<evidence type="ECO:0000313" key="4">
    <source>
        <dbReference type="Proteomes" id="UP000652761"/>
    </source>
</evidence>
<dbReference type="Gene3D" id="3.30.200.20">
    <property type="entry name" value="Phosphorylase Kinase, domain 1"/>
    <property type="match status" value="1"/>
</dbReference>
<reference evidence="3" key="1">
    <citation type="submission" date="2017-07" db="EMBL/GenBank/DDBJ databases">
        <title>Taro Niue Genome Assembly and Annotation.</title>
        <authorList>
            <person name="Atibalentja N."/>
            <person name="Keating K."/>
            <person name="Fields C.J."/>
        </authorList>
    </citation>
    <scope>NUCLEOTIDE SEQUENCE</scope>
    <source>
        <strain evidence="3">Niue_2</strain>
        <tissue evidence="3">Leaf</tissue>
    </source>
</reference>
<keyword evidence="4" id="KW-1185">Reference proteome</keyword>
<evidence type="ECO:0000259" key="2">
    <source>
        <dbReference type="PROSITE" id="PS50011"/>
    </source>
</evidence>